<dbReference type="InterPro" id="IPR004046">
    <property type="entry name" value="GST_C"/>
</dbReference>
<dbReference type="InterPro" id="IPR010987">
    <property type="entry name" value="Glutathione-S-Trfase_C-like"/>
</dbReference>
<feature type="domain" description="GST N-terminal" evidence="7">
    <location>
        <begin position="20"/>
        <end position="99"/>
    </location>
</feature>
<dbReference type="SUPFAM" id="SSF47616">
    <property type="entry name" value="GST C-terminal domain-like"/>
    <property type="match status" value="1"/>
</dbReference>
<dbReference type="InterPro" id="IPR004045">
    <property type="entry name" value="Glutathione_S-Trfase_N"/>
</dbReference>
<dbReference type="FunFam" id="3.40.30.10:FF:000123">
    <property type="entry name" value="Glutathione transferase o1"/>
    <property type="match status" value="1"/>
</dbReference>
<dbReference type="InterPro" id="IPR036249">
    <property type="entry name" value="Thioredoxin-like_sf"/>
</dbReference>
<dbReference type="SFLD" id="SFLDG00358">
    <property type="entry name" value="Main_(cytGST)"/>
    <property type="match status" value="1"/>
</dbReference>
<gene>
    <name evidence="9" type="primary">LOC115399502</name>
</gene>
<evidence type="ECO:0000256" key="2">
    <source>
        <dbReference type="ARBA" id="ARBA00023002"/>
    </source>
</evidence>
<dbReference type="Gene3D" id="1.20.1050.10">
    <property type="match status" value="1"/>
</dbReference>
<keyword evidence="6" id="KW-0808">Transferase</keyword>
<dbReference type="GO" id="GO:0004364">
    <property type="term" value="F:glutathione transferase activity"/>
    <property type="evidence" value="ECO:0007669"/>
    <property type="project" value="UniProtKB-UniRule"/>
</dbReference>
<dbReference type="SFLD" id="SFLDS00019">
    <property type="entry name" value="Glutathione_Transferase_(cytos"/>
    <property type="match status" value="1"/>
</dbReference>
<dbReference type="GO" id="GO:0006749">
    <property type="term" value="P:glutathione metabolic process"/>
    <property type="evidence" value="ECO:0007669"/>
    <property type="project" value="UniProtKB-UniRule"/>
</dbReference>
<keyword evidence="10" id="KW-1185">Reference proteome</keyword>
<dbReference type="Pfam" id="PF14497">
    <property type="entry name" value="GST_C_3"/>
    <property type="match status" value="1"/>
</dbReference>
<dbReference type="OrthoDB" id="4951845at2759"/>
<dbReference type="GO" id="GO:0005737">
    <property type="term" value="C:cytoplasm"/>
    <property type="evidence" value="ECO:0007669"/>
    <property type="project" value="InterPro"/>
</dbReference>
<evidence type="ECO:0000256" key="5">
    <source>
        <dbReference type="ARBA" id="ARBA00049544"/>
    </source>
</evidence>
<evidence type="ECO:0000256" key="4">
    <source>
        <dbReference type="ARBA" id="ARBA00048353"/>
    </source>
</evidence>
<keyword evidence="2 6" id="KW-0560">Oxidoreductase</keyword>
<dbReference type="GO" id="GO:0050610">
    <property type="term" value="F:methylarsonate reductase activity"/>
    <property type="evidence" value="ECO:0007669"/>
    <property type="project" value="UniProtKB-UniRule"/>
</dbReference>
<evidence type="ECO:0000256" key="1">
    <source>
        <dbReference type="ARBA" id="ARBA00011067"/>
    </source>
</evidence>
<evidence type="ECO:0000313" key="9">
    <source>
        <dbReference type="Ensembl" id="ENSSFAP00005049858.1"/>
    </source>
</evidence>
<comment type="catalytic activity">
    <reaction evidence="3 6">
        <text>RX + glutathione = an S-substituted glutathione + a halide anion + H(+)</text>
        <dbReference type="Rhea" id="RHEA:16437"/>
        <dbReference type="ChEBI" id="CHEBI:15378"/>
        <dbReference type="ChEBI" id="CHEBI:16042"/>
        <dbReference type="ChEBI" id="CHEBI:17792"/>
        <dbReference type="ChEBI" id="CHEBI:57925"/>
        <dbReference type="ChEBI" id="CHEBI:90779"/>
        <dbReference type="EC" id="2.5.1.18"/>
    </reaction>
</comment>
<dbReference type="AlphaFoldDB" id="A0A672J6L0"/>
<dbReference type="EC" id="2.5.1.18" evidence="6"/>
<dbReference type="SUPFAM" id="SSF52833">
    <property type="entry name" value="Thioredoxin-like"/>
    <property type="match status" value="1"/>
</dbReference>
<evidence type="ECO:0000256" key="3">
    <source>
        <dbReference type="ARBA" id="ARBA00047960"/>
    </source>
</evidence>
<dbReference type="InterPro" id="IPR005442">
    <property type="entry name" value="GST_omega"/>
</dbReference>
<dbReference type="EC" id="1.8.5.1" evidence="6"/>
<dbReference type="Ensembl" id="ENSSFAT00005051490.1">
    <property type="protein sequence ID" value="ENSSFAP00005049859.1"/>
    <property type="gene ID" value="ENSSFAG00005024074.1"/>
</dbReference>
<dbReference type="InterPro" id="IPR050983">
    <property type="entry name" value="GST_Omega/HSP26"/>
</dbReference>
<dbReference type="PROSITE" id="PS50404">
    <property type="entry name" value="GST_NTER"/>
    <property type="match status" value="1"/>
</dbReference>
<reference evidence="9" key="1">
    <citation type="submission" date="2019-06" db="EMBL/GenBank/DDBJ databases">
        <authorList>
            <consortium name="Wellcome Sanger Institute Data Sharing"/>
        </authorList>
    </citation>
    <scope>NUCLEOTIDE SEQUENCE [LARGE SCALE GENOMIC DNA]</scope>
</reference>
<evidence type="ECO:0000313" key="10">
    <source>
        <dbReference type="Proteomes" id="UP000472267"/>
    </source>
</evidence>
<comment type="function">
    <text evidence="6">Exhibits glutathione-dependent thiol transferase activity. Has high dehydroascorbate reductase activity and may contribute to the recycling of ascorbic acid. Participates in the biotransformation of inorganic arsenic and reduces monomethylarsonic acid (MMA).</text>
</comment>
<proteinExistence type="inferred from homology"/>
<protein>
    <recommendedName>
        <fullName evidence="6">Glutathione S-transferase omega</fullName>
        <shortName evidence="6">GSTO</shortName>
        <ecNumber evidence="6">1.20.4.2</ecNumber>
        <ecNumber evidence="6">1.8.5.1</ecNumber>
        <ecNumber evidence="6">2.5.1.18</ecNumber>
    </recommendedName>
    <alternativeName>
        <fullName evidence="6">Glutathione-dependent dehydroascorbate reductase</fullName>
    </alternativeName>
    <alternativeName>
        <fullName evidence="6">Monomethylarsonic acid reductase</fullName>
    </alternativeName>
</protein>
<dbReference type="PRINTS" id="PR01625">
    <property type="entry name" value="GSTRNSFRASEO"/>
</dbReference>
<dbReference type="GO" id="GO:0045174">
    <property type="term" value="F:glutathione dehydrogenase (ascorbate) activity"/>
    <property type="evidence" value="ECO:0007669"/>
    <property type="project" value="UniProtKB-UniRule"/>
</dbReference>
<dbReference type="Gene3D" id="3.40.30.10">
    <property type="entry name" value="Glutaredoxin"/>
    <property type="match status" value="1"/>
</dbReference>
<dbReference type="PANTHER" id="PTHR43968">
    <property type="match status" value="1"/>
</dbReference>
<reference evidence="9" key="2">
    <citation type="submission" date="2025-05" db="UniProtKB">
        <authorList>
            <consortium name="Ensembl"/>
        </authorList>
    </citation>
    <scope>IDENTIFICATION</scope>
</reference>
<dbReference type="InterPro" id="IPR040079">
    <property type="entry name" value="Glutathione_S-Trfase"/>
</dbReference>
<comment type="catalytic activity">
    <reaction evidence="5 6">
        <text>L-dehydroascorbate + 2 glutathione = glutathione disulfide + L-ascorbate</text>
        <dbReference type="Rhea" id="RHEA:24424"/>
        <dbReference type="ChEBI" id="CHEBI:38290"/>
        <dbReference type="ChEBI" id="CHEBI:57925"/>
        <dbReference type="ChEBI" id="CHEBI:58297"/>
        <dbReference type="ChEBI" id="CHEBI:58539"/>
        <dbReference type="EC" id="1.8.5.1"/>
    </reaction>
</comment>
<evidence type="ECO:0000259" key="8">
    <source>
        <dbReference type="PROSITE" id="PS50405"/>
    </source>
</evidence>
<dbReference type="Proteomes" id="UP000472267">
    <property type="component" value="Chromosome 13"/>
</dbReference>
<dbReference type="Ensembl" id="ENSSFAT00005051489.1">
    <property type="protein sequence ID" value="ENSSFAP00005049858.1"/>
    <property type="gene ID" value="ENSSFAG00005024074.1"/>
</dbReference>
<comment type="similarity">
    <text evidence="1 6">Belongs to the GST superfamily. Omega family.</text>
</comment>
<sequence length="238" mass="27079">MPSEKSLAKGSAAPGPVPADTIRIYSMRFCPFAQRTLLVLIAKGIKYEVVNVHLVDKPDWFLEKNPLGLVPTLETSAGEVIFESPITCDYLDEVYPGKKLLPPTPLEKAQQRMMLEQFKIPGYYYRITMGRKKGEDVSGLLSELKDSFTKLDAVLTKKKTKFFGGDSITMIDYMIWPWFERLEVFDVKQCVDSAPELKKWIERMLEDPAVKATAHSLENHKIFYESYVAGKPNYDIGL</sequence>
<dbReference type="CDD" id="cd03055">
    <property type="entry name" value="GST_N_Omega"/>
    <property type="match status" value="1"/>
</dbReference>
<feature type="domain" description="GST C-terminal" evidence="8">
    <location>
        <begin position="104"/>
        <end position="228"/>
    </location>
</feature>
<organism evidence="9 10">
    <name type="scientific">Salarias fasciatus</name>
    <name type="common">Jewelled blenny</name>
    <name type="synonym">Blennius fasciatus</name>
    <dbReference type="NCBI Taxonomy" id="181472"/>
    <lineage>
        <taxon>Eukaryota</taxon>
        <taxon>Metazoa</taxon>
        <taxon>Chordata</taxon>
        <taxon>Craniata</taxon>
        <taxon>Vertebrata</taxon>
        <taxon>Euteleostomi</taxon>
        <taxon>Actinopterygii</taxon>
        <taxon>Neopterygii</taxon>
        <taxon>Teleostei</taxon>
        <taxon>Neoteleostei</taxon>
        <taxon>Acanthomorphata</taxon>
        <taxon>Ovalentaria</taxon>
        <taxon>Blenniimorphae</taxon>
        <taxon>Blenniiformes</taxon>
        <taxon>Blennioidei</taxon>
        <taxon>Blenniidae</taxon>
        <taxon>Salariinae</taxon>
        <taxon>Salarias</taxon>
    </lineage>
</organism>
<dbReference type="FunFam" id="1.20.1050.10:FF:000009">
    <property type="entry name" value="Glutathione S-transferase omega-1"/>
    <property type="match status" value="1"/>
</dbReference>
<dbReference type="PROSITE" id="PS50405">
    <property type="entry name" value="GST_CTER"/>
    <property type="match status" value="1"/>
</dbReference>
<evidence type="ECO:0000256" key="6">
    <source>
        <dbReference type="RuleBase" id="RU368071"/>
    </source>
</evidence>
<dbReference type="Pfam" id="PF13417">
    <property type="entry name" value="GST_N_3"/>
    <property type="match status" value="1"/>
</dbReference>
<name>A0A672J6L0_SALFA</name>
<dbReference type="PANTHER" id="PTHR43968:SF6">
    <property type="entry name" value="GLUTATHIONE S-TRANSFERASE OMEGA"/>
    <property type="match status" value="1"/>
</dbReference>
<comment type="catalytic activity">
    <reaction evidence="4 6">
        <text>methylarsonate + 2 glutathione + H(+) = methylarsonous acid + glutathione disulfide + H2O</text>
        <dbReference type="Rhea" id="RHEA:15969"/>
        <dbReference type="ChEBI" id="CHEBI:15377"/>
        <dbReference type="ChEBI" id="CHEBI:15378"/>
        <dbReference type="ChEBI" id="CHEBI:17826"/>
        <dbReference type="ChEBI" id="CHEBI:33409"/>
        <dbReference type="ChEBI" id="CHEBI:57925"/>
        <dbReference type="ChEBI" id="CHEBI:58297"/>
        <dbReference type="EC" id="1.20.4.2"/>
    </reaction>
</comment>
<accession>A0A672J6L0</accession>
<dbReference type="InterPro" id="IPR036282">
    <property type="entry name" value="Glutathione-S-Trfase_C_sf"/>
</dbReference>
<evidence type="ECO:0000259" key="7">
    <source>
        <dbReference type="PROSITE" id="PS50404"/>
    </source>
</evidence>
<dbReference type="EC" id="1.20.4.2" evidence="6"/>